<accession>A0ABS6AXU2</accession>
<evidence type="ECO:0000313" key="1">
    <source>
        <dbReference type="EMBL" id="MBU3061814.1"/>
    </source>
</evidence>
<proteinExistence type="predicted"/>
<dbReference type="Proteomes" id="UP000733379">
    <property type="component" value="Unassembled WGS sequence"/>
</dbReference>
<keyword evidence="2" id="KW-1185">Reference proteome</keyword>
<reference evidence="1 2" key="1">
    <citation type="submission" date="2021-06" db="EMBL/GenBank/DDBJ databases">
        <title>Actinomycetes sequencing.</title>
        <authorList>
            <person name="Shan Q."/>
        </authorList>
    </citation>
    <scope>NUCLEOTIDE SEQUENCE [LARGE SCALE GENOMIC DNA]</scope>
    <source>
        <strain evidence="1 2">NEAU-G5</strain>
    </source>
</reference>
<comment type="caution">
    <text evidence="1">The sequence shown here is derived from an EMBL/GenBank/DDBJ whole genome shotgun (WGS) entry which is preliminary data.</text>
</comment>
<name>A0ABS6AXU2_9NOCA</name>
<evidence type="ECO:0000313" key="2">
    <source>
        <dbReference type="Proteomes" id="UP000733379"/>
    </source>
</evidence>
<protein>
    <submittedName>
        <fullName evidence="1">Uncharacterized protein</fullName>
    </submittedName>
</protein>
<dbReference type="EMBL" id="JAHKNI010000003">
    <property type="protein sequence ID" value="MBU3061814.1"/>
    <property type="molecule type" value="Genomic_DNA"/>
</dbReference>
<gene>
    <name evidence="1" type="ORF">KO481_09790</name>
</gene>
<organism evidence="1 2">
    <name type="scientific">Nocardia albiluteola</name>
    <dbReference type="NCBI Taxonomy" id="2842303"/>
    <lineage>
        <taxon>Bacteria</taxon>
        <taxon>Bacillati</taxon>
        <taxon>Actinomycetota</taxon>
        <taxon>Actinomycetes</taxon>
        <taxon>Mycobacteriales</taxon>
        <taxon>Nocardiaceae</taxon>
        <taxon>Nocardia</taxon>
    </lineage>
</organism>
<dbReference type="RefSeq" id="WP_215916747.1">
    <property type="nucleotide sequence ID" value="NZ_JAHKNI010000003.1"/>
</dbReference>
<sequence>MFDPITLTVGAALVGVGWLGGRLGRRAPKTASLPAPCGCGHDLALHDRDSGACHAEIFRKNGHGMKEWVGCNCRRYTGPTPLEEFFTPSPLPPAQ</sequence>